<dbReference type="WBParaSite" id="nRc.2.0.1.t18299-RA">
    <property type="protein sequence ID" value="nRc.2.0.1.t18299-RA"/>
    <property type="gene ID" value="nRc.2.0.1.g18299"/>
</dbReference>
<protein>
    <submittedName>
        <fullName evidence="2">Uncharacterized protein</fullName>
    </submittedName>
</protein>
<evidence type="ECO:0000313" key="2">
    <source>
        <dbReference type="WBParaSite" id="nRc.2.0.1.t18299-RA"/>
    </source>
</evidence>
<dbReference type="AlphaFoldDB" id="A0A915IW39"/>
<sequence length="63" mass="7097">MLFTLPWKLSYQTAAEESDRQASGSVKQLNVKGICVFSSDEEDIKDNKIFSKGASTEKKVQRK</sequence>
<dbReference type="Proteomes" id="UP000887565">
    <property type="component" value="Unplaced"/>
</dbReference>
<accession>A0A915IW39</accession>
<evidence type="ECO:0000313" key="1">
    <source>
        <dbReference type="Proteomes" id="UP000887565"/>
    </source>
</evidence>
<name>A0A915IW39_ROMCU</name>
<reference evidence="2" key="1">
    <citation type="submission" date="2022-11" db="UniProtKB">
        <authorList>
            <consortium name="WormBaseParasite"/>
        </authorList>
    </citation>
    <scope>IDENTIFICATION</scope>
</reference>
<proteinExistence type="predicted"/>
<keyword evidence="1" id="KW-1185">Reference proteome</keyword>
<organism evidence="1 2">
    <name type="scientific">Romanomermis culicivorax</name>
    <name type="common">Nematode worm</name>
    <dbReference type="NCBI Taxonomy" id="13658"/>
    <lineage>
        <taxon>Eukaryota</taxon>
        <taxon>Metazoa</taxon>
        <taxon>Ecdysozoa</taxon>
        <taxon>Nematoda</taxon>
        <taxon>Enoplea</taxon>
        <taxon>Dorylaimia</taxon>
        <taxon>Mermithida</taxon>
        <taxon>Mermithoidea</taxon>
        <taxon>Mermithidae</taxon>
        <taxon>Romanomermis</taxon>
    </lineage>
</organism>